<dbReference type="InterPro" id="IPR042403">
    <property type="entry name" value="Spt21/Ams2"/>
</dbReference>
<feature type="compositionally biased region" description="Basic and acidic residues" evidence="1">
    <location>
        <begin position="588"/>
        <end position="597"/>
    </location>
</feature>
<dbReference type="GO" id="GO:0030466">
    <property type="term" value="P:silent mating-type cassette heterochromatin formation"/>
    <property type="evidence" value="ECO:0007669"/>
    <property type="project" value="TreeGrafter"/>
</dbReference>
<reference evidence="3 4" key="1">
    <citation type="journal article" date="2011" name="J. Gen. Appl. Microbiol.">
        <title>Draft genome sequencing of the enigmatic yeast Saitoella complicata.</title>
        <authorList>
            <person name="Nishida H."/>
            <person name="Hamamoto M."/>
            <person name="Sugiyama J."/>
        </authorList>
    </citation>
    <scope>NUCLEOTIDE SEQUENCE [LARGE SCALE GENOMIC DNA]</scope>
    <source>
        <strain evidence="3 4">NRRL Y-17804</strain>
    </source>
</reference>
<dbReference type="PANTHER" id="PTHR39147">
    <property type="entry name" value="PROTEIN SPT21"/>
    <property type="match status" value="1"/>
</dbReference>
<dbReference type="GO" id="GO:0043565">
    <property type="term" value="F:sequence-specific DNA binding"/>
    <property type="evidence" value="ECO:0007669"/>
    <property type="project" value="InterPro"/>
</dbReference>
<dbReference type="EMBL" id="BACD03000028">
    <property type="protein sequence ID" value="GAO50024.1"/>
    <property type="molecule type" value="Genomic_DNA"/>
</dbReference>
<proteinExistence type="predicted"/>
<protein>
    <recommendedName>
        <fullName evidence="2">GATA-type domain-containing protein</fullName>
    </recommendedName>
</protein>
<evidence type="ECO:0000313" key="3">
    <source>
        <dbReference type="EMBL" id="GAO50024.1"/>
    </source>
</evidence>
<feature type="region of interest" description="Disordered" evidence="1">
    <location>
        <begin position="673"/>
        <end position="700"/>
    </location>
</feature>
<comment type="caution">
    <text evidence="3">The sequence shown here is derived from an EMBL/GenBank/DDBJ whole genome shotgun (WGS) entry which is preliminary data.</text>
</comment>
<organism evidence="3 4">
    <name type="scientific">Saitoella complicata (strain BCRC 22490 / CBS 7301 / JCM 7358 / NBRC 10748 / NRRL Y-17804)</name>
    <dbReference type="NCBI Taxonomy" id="698492"/>
    <lineage>
        <taxon>Eukaryota</taxon>
        <taxon>Fungi</taxon>
        <taxon>Dikarya</taxon>
        <taxon>Ascomycota</taxon>
        <taxon>Taphrinomycotina</taxon>
        <taxon>Taphrinomycotina incertae sedis</taxon>
        <taxon>Saitoella</taxon>
    </lineage>
</organism>
<feature type="region of interest" description="Disordered" evidence="1">
    <location>
        <begin position="344"/>
        <end position="390"/>
    </location>
</feature>
<dbReference type="InterPro" id="IPR013088">
    <property type="entry name" value="Znf_NHR/GATA"/>
</dbReference>
<reference evidence="3 4" key="2">
    <citation type="journal article" date="2014" name="J. Gen. Appl. Microbiol.">
        <title>The early diverging ascomycetous budding yeast Saitoella complicata has three histone deacetylases belonging to the Clr6, Hos2, and Rpd3 lineages.</title>
        <authorList>
            <person name="Nishida H."/>
            <person name="Matsumoto T."/>
            <person name="Kondo S."/>
            <person name="Hamamoto M."/>
            <person name="Yoshikawa H."/>
        </authorList>
    </citation>
    <scope>NUCLEOTIDE SEQUENCE [LARGE SCALE GENOMIC DNA]</scope>
    <source>
        <strain evidence="3 4">NRRL Y-17804</strain>
    </source>
</reference>
<dbReference type="GO" id="GO:0006357">
    <property type="term" value="P:regulation of transcription by RNA polymerase II"/>
    <property type="evidence" value="ECO:0007669"/>
    <property type="project" value="TreeGrafter"/>
</dbReference>
<dbReference type="SMART" id="SM00401">
    <property type="entry name" value="ZnF_GATA"/>
    <property type="match status" value="1"/>
</dbReference>
<name>A0A0E9NJK2_SAICN</name>
<dbReference type="GO" id="GO:0000183">
    <property type="term" value="P:rDNA heterochromatin formation"/>
    <property type="evidence" value="ECO:0007669"/>
    <property type="project" value="TreeGrafter"/>
</dbReference>
<feature type="domain" description="GATA-type" evidence="2">
    <location>
        <begin position="416"/>
        <end position="485"/>
    </location>
</feature>
<reference evidence="3 4" key="3">
    <citation type="journal article" date="2015" name="Genome Announc.">
        <title>Draft Genome Sequence of the Archiascomycetous Yeast Saitoella complicata.</title>
        <authorList>
            <person name="Yamauchi K."/>
            <person name="Kondo S."/>
            <person name="Hamamoto M."/>
            <person name="Takahashi Y."/>
            <person name="Ogura Y."/>
            <person name="Hayashi T."/>
            <person name="Nishida H."/>
        </authorList>
    </citation>
    <scope>NUCLEOTIDE SEQUENCE [LARGE SCALE GENOMIC DNA]</scope>
    <source>
        <strain evidence="3 4">NRRL Y-17804</strain>
    </source>
</reference>
<feature type="compositionally biased region" description="Basic and acidic residues" evidence="1">
    <location>
        <begin position="375"/>
        <end position="389"/>
    </location>
</feature>
<dbReference type="AlphaFoldDB" id="A0A0E9NJK2"/>
<feature type="compositionally biased region" description="Polar residues" evidence="1">
    <location>
        <begin position="278"/>
        <end position="289"/>
    </location>
</feature>
<feature type="compositionally biased region" description="Polar residues" evidence="1">
    <location>
        <begin position="600"/>
        <end position="616"/>
    </location>
</feature>
<feature type="region of interest" description="Disordered" evidence="1">
    <location>
        <begin position="479"/>
        <end position="531"/>
    </location>
</feature>
<dbReference type="Pfam" id="PF25823">
    <property type="entry name" value="Ams2-SPT21_N"/>
    <property type="match status" value="1"/>
</dbReference>
<dbReference type="Gene3D" id="3.30.50.10">
    <property type="entry name" value="Erythroid Transcription Factor GATA-1, subunit A"/>
    <property type="match status" value="1"/>
</dbReference>
<dbReference type="CDD" id="cd00202">
    <property type="entry name" value="ZnF_GATA"/>
    <property type="match status" value="1"/>
</dbReference>
<dbReference type="OMA" id="PICFHCK"/>
<sequence>MTTPKPPTTRQMKVKILYTFDTTHDHPFLARSSTPISIRLLNDTPGRTLDTPLVGLVDLRTCISAVCSASPELIANGPNAADYTVYTTDYTEMDAPFLGQGMLSWILGSPEAAERHYVTGRVIGAGPIYGAGEVLEVKLKLYKVAGATQGEFLTAMRTYDAISKALPKSFDVQAWTASLKGLAVDVQTQLRQLAEMTPPAEEFAPTKRSLSRASSTAGGRKASLLASGKRVAPQQVHERSVAASSPAASSPSFTPVLPNAHPMLGSSPPPMPGMPLSTSNLSDWQTQRGASSPILPSMPMAPPASASASMVRKASMHSVAGSTSGRKVTMKMDPAKGHAVVVITGEDDQEEQSRKRGPSGPMSEPAPVTKKRKKETAPRKKDMRGRDRVQANNAARLAAVQAGNPTFMGPGQTQTTLSGKICQHCGTNQTAAWRKVNCAFEALEESQRFNNDGKDRREMLLCNPCGVFYTTRKRMRPEELWDRPKGTASAESKARRPKAAKKAPKDSLKRSMSSPPRPLGATDGVFGNDDLGLTTVEEDRMSSTGREALSDIGIGNAPIDMGEWLNMSPMKFSPAKGKENRPSTPEASARRNIDDFLKTPTRSTGSFQSPTVAPTPSPWKSSIFNLLDSKEAPPKPLGFEIVGGVEMTPRSKAALGNMLSQAGMEDMIPQPNFGAGTGTSPQTDILPSSPPPGLFCDDDGTTALTSWGEGSEVDTPCNTAAAANAGKVQTVDGLNRMQVNFDDFFGGQGELGLA</sequence>
<dbReference type="OrthoDB" id="3199820at2759"/>
<dbReference type="Proteomes" id="UP000033140">
    <property type="component" value="Unassembled WGS sequence"/>
</dbReference>
<dbReference type="InterPro" id="IPR000679">
    <property type="entry name" value="Znf_GATA"/>
</dbReference>
<feature type="region of interest" description="Disordered" evidence="1">
    <location>
        <begin position="197"/>
        <end position="304"/>
    </location>
</feature>
<dbReference type="InterPro" id="IPR057725">
    <property type="entry name" value="Ams2-SPT21_N"/>
</dbReference>
<evidence type="ECO:0000256" key="1">
    <source>
        <dbReference type="SAM" id="MobiDB-lite"/>
    </source>
</evidence>
<dbReference type="PANTHER" id="PTHR39147:SF1">
    <property type="entry name" value="PROTEIN SPT21"/>
    <property type="match status" value="1"/>
</dbReference>
<dbReference type="SUPFAM" id="SSF57716">
    <property type="entry name" value="Glucocorticoid receptor-like (DNA-binding domain)"/>
    <property type="match status" value="1"/>
</dbReference>
<dbReference type="RefSeq" id="XP_019026225.1">
    <property type="nucleotide sequence ID" value="XM_019170501.1"/>
</dbReference>
<evidence type="ECO:0000313" key="4">
    <source>
        <dbReference type="Proteomes" id="UP000033140"/>
    </source>
</evidence>
<evidence type="ECO:0000259" key="2">
    <source>
        <dbReference type="SMART" id="SM00401"/>
    </source>
</evidence>
<gene>
    <name evidence="3" type="ORF">G7K_4159-t1</name>
</gene>
<feature type="compositionally biased region" description="Low complexity" evidence="1">
    <location>
        <begin position="242"/>
        <end position="252"/>
    </location>
</feature>
<dbReference type="GO" id="GO:0008270">
    <property type="term" value="F:zinc ion binding"/>
    <property type="evidence" value="ECO:0007669"/>
    <property type="project" value="InterPro"/>
</dbReference>
<feature type="region of interest" description="Disordered" evidence="1">
    <location>
        <begin position="573"/>
        <end position="616"/>
    </location>
</feature>
<keyword evidence="4" id="KW-1185">Reference proteome</keyword>
<accession>A0A0E9NJK2</accession>
<feature type="compositionally biased region" description="Low complexity" evidence="1">
    <location>
        <begin position="290"/>
        <end position="304"/>
    </location>
</feature>